<keyword evidence="15 18" id="KW-0234">DNA repair</keyword>
<dbReference type="GO" id="GO:0000974">
    <property type="term" value="C:Prp19 complex"/>
    <property type="evidence" value="ECO:0007669"/>
    <property type="project" value="UniProtKB-UniRule"/>
</dbReference>
<dbReference type="PROSITE" id="PS50294">
    <property type="entry name" value="WD_REPEATS_REGION"/>
    <property type="match status" value="3"/>
</dbReference>
<dbReference type="SMART" id="SM00320">
    <property type="entry name" value="WD40"/>
    <property type="match status" value="7"/>
</dbReference>
<keyword evidence="7 17" id="KW-0853">WD repeat</keyword>
<evidence type="ECO:0000256" key="18">
    <source>
        <dbReference type="RuleBase" id="RU367101"/>
    </source>
</evidence>
<evidence type="ECO:0000256" key="6">
    <source>
        <dbReference type="ARBA" id="ARBA00015618"/>
    </source>
</evidence>
<dbReference type="OrthoDB" id="687049at2759"/>
<dbReference type="InterPro" id="IPR019775">
    <property type="entry name" value="WD40_repeat_CS"/>
</dbReference>
<feature type="domain" description="U-box" evidence="19">
    <location>
        <begin position="1"/>
        <end position="82"/>
    </location>
</feature>
<feature type="repeat" description="WD" evidence="17">
    <location>
        <begin position="484"/>
        <end position="518"/>
    </location>
</feature>
<keyword evidence="10 18" id="KW-0747">Spliceosome</keyword>
<dbReference type="STRING" id="947166.A0A1D1VQZ9"/>
<dbReference type="InterPro" id="IPR003613">
    <property type="entry name" value="Ubox_domain"/>
</dbReference>
<dbReference type="InterPro" id="IPR055340">
    <property type="entry name" value="RING-Ubox_PRP19"/>
</dbReference>
<evidence type="ECO:0000256" key="2">
    <source>
        <dbReference type="ARBA" id="ARBA00004123"/>
    </source>
</evidence>
<dbReference type="SUPFAM" id="SSF50978">
    <property type="entry name" value="WD40 repeat-like"/>
    <property type="match status" value="1"/>
</dbReference>
<organism evidence="20 21">
    <name type="scientific">Ramazzottius varieornatus</name>
    <name type="common">Water bear</name>
    <name type="synonym">Tardigrade</name>
    <dbReference type="NCBI Taxonomy" id="947166"/>
    <lineage>
        <taxon>Eukaryota</taxon>
        <taxon>Metazoa</taxon>
        <taxon>Ecdysozoa</taxon>
        <taxon>Tardigrada</taxon>
        <taxon>Eutardigrada</taxon>
        <taxon>Parachela</taxon>
        <taxon>Hypsibioidea</taxon>
        <taxon>Ramazzottiidae</taxon>
        <taxon>Ramazzottius</taxon>
    </lineage>
</organism>
<dbReference type="PROSITE" id="PS50082">
    <property type="entry name" value="WD_REPEATS_2"/>
    <property type="match status" value="4"/>
</dbReference>
<dbReference type="CDD" id="cd16656">
    <property type="entry name" value="RING-Ubox_PRP19"/>
    <property type="match status" value="1"/>
</dbReference>
<comment type="function">
    <text evidence="18">Ubiquitin-protein ligase which is mainly involved pre-mRNA splicing and DNA repair. Required for pre-mRNA splicing as component of the spliceosome.</text>
</comment>
<dbReference type="InterPro" id="IPR013915">
    <property type="entry name" value="Prp19_cc"/>
</dbReference>
<keyword evidence="9 18" id="KW-0808">Transferase</keyword>
<sequence length="518" mass="56958">MSLICGLSGEVPEEPVVAPGSGVIFERRLVEKWIEEYGTDPVRKDLPLAKEQLIPIQTSRFVKPKTAPMAGIPGLLNTLQSEWDAVMLYNHSLKTQLQTTRQELSYALYQHDAACRVIVRLQKELAGAREALATLKPLAAVQNGVDGHDAEMNGPADAGEAVVEIPPTVEEKIDALYKELSSQRKTREKPPAGAALQAKNDHIRSFHVVHNSVGFHRAGAGIVCMDLHSGDNQRVATGGNDGVIVIHQREPERILAEFQLSRKATVNKVAFVPTREVLVSASDDNKVRTWNISPDQSGTKMDSKRLLRTFSFHSGPVKTFSIHPSNDILLSGSVDGTWTFADLETGQPYRLGGDPEGLAVTNVQFHPDGNFFGIGNANGVIRFYDLRRPDPIATFEEKHSDAVTSMCFSENGYTLVTSARDNTVYGWHIGKGKITKTFNLPTDYKVHEVKMDRNSNYLAISGSDLRLYSIAPKKPEDWAEVKVFGDHTADVTAARFGPDDAFLVSASMDKSVKYYATA</sequence>
<dbReference type="Gene3D" id="2.130.10.10">
    <property type="entry name" value="YVTN repeat-like/Quinoprotein amine dehydrogenase"/>
    <property type="match status" value="1"/>
</dbReference>
<dbReference type="InterPro" id="IPR015943">
    <property type="entry name" value="WD40/YVTN_repeat-like_dom_sf"/>
</dbReference>
<dbReference type="InterPro" id="IPR038959">
    <property type="entry name" value="Prp19"/>
</dbReference>
<dbReference type="UniPathway" id="UPA00143"/>
<protein>
    <recommendedName>
        <fullName evidence="6 18">Pre-mRNA-processing factor 19</fullName>
        <ecNumber evidence="5 18">2.3.2.27</ecNumber>
    </recommendedName>
</protein>
<evidence type="ECO:0000256" key="16">
    <source>
        <dbReference type="ARBA" id="ARBA00023242"/>
    </source>
</evidence>
<evidence type="ECO:0000256" key="15">
    <source>
        <dbReference type="ARBA" id="ARBA00023204"/>
    </source>
</evidence>
<keyword evidence="21" id="KW-1185">Reference proteome</keyword>
<evidence type="ECO:0000313" key="20">
    <source>
        <dbReference type="EMBL" id="GAV04007.1"/>
    </source>
</evidence>
<evidence type="ECO:0000256" key="10">
    <source>
        <dbReference type="ARBA" id="ARBA00022728"/>
    </source>
</evidence>
<feature type="repeat" description="WD" evidence="17">
    <location>
        <begin position="310"/>
        <end position="351"/>
    </location>
</feature>
<comment type="pathway">
    <text evidence="3 18">Protein modification; protein ubiquitination.</text>
</comment>
<keyword evidence="16 18" id="KW-0539">Nucleus</keyword>
<dbReference type="GO" id="GO:0000398">
    <property type="term" value="P:mRNA splicing, via spliceosome"/>
    <property type="evidence" value="ECO:0007669"/>
    <property type="project" value="InterPro"/>
</dbReference>
<keyword evidence="11" id="KW-0677">Repeat</keyword>
<name>A0A1D1VQZ9_RAMVA</name>
<dbReference type="Pfam" id="PF00400">
    <property type="entry name" value="WD40"/>
    <property type="match status" value="5"/>
</dbReference>
<evidence type="ECO:0000256" key="3">
    <source>
        <dbReference type="ARBA" id="ARBA00004906"/>
    </source>
</evidence>
<dbReference type="InterPro" id="IPR013083">
    <property type="entry name" value="Znf_RING/FYVE/PHD"/>
</dbReference>
<comment type="catalytic activity">
    <reaction evidence="1 18">
        <text>S-ubiquitinyl-[E2 ubiquitin-conjugating enzyme]-L-cysteine + [acceptor protein]-L-lysine = [E2 ubiquitin-conjugating enzyme]-L-cysteine + N(6)-ubiquitinyl-[acceptor protein]-L-lysine.</text>
        <dbReference type="EC" id="2.3.2.27"/>
    </reaction>
</comment>
<dbReference type="EMBL" id="BDGG01000010">
    <property type="protein sequence ID" value="GAV04007.1"/>
    <property type="molecule type" value="Genomic_DNA"/>
</dbReference>
<evidence type="ECO:0000256" key="4">
    <source>
        <dbReference type="ARBA" id="ARBA00006388"/>
    </source>
</evidence>
<evidence type="ECO:0000259" key="19">
    <source>
        <dbReference type="PROSITE" id="PS51698"/>
    </source>
</evidence>
<evidence type="ECO:0000256" key="14">
    <source>
        <dbReference type="ARBA" id="ARBA00023187"/>
    </source>
</evidence>
<dbReference type="PROSITE" id="PS51698">
    <property type="entry name" value="U_BOX"/>
    <property type="match status" value="1"/>
</dbReference>
<comment type="subcellular location">
    <subcellularLocation>
        <location evidence="2 18">Nucleus</location>
    </subcellularLocation>
</comment>
<keyword evidence="13 18" id="KW-0833">Ubl conjugation pathway</keyword>
<dbReference type="GO" id="GO:0006281">
    <property type="term" value="P:DNA repair"/>
    <property type="evidence" value="ECO:0007669"/>
    <property type="project" value="UniProtKB-KW"/>
</dbReference>
<evidence type="ECO:0000256" key="7">
    <source>
        <dbReference type="ARBA" id="ARBA00022574"/>
    </source>
</evidence>
<dbReference type="Pfam" id="PF08606">
    <property type="entry name" value="Prp19"/>
    <property type="match status" value="1"/>
</dbReference>
<dbReference type="GO" id="GO:0071006">
    <property type="term" value="C:U2-type catalytic step 1 spliceosome"/>
    <property type="evidence" value="ECO:0007669"/>
    <property type="project" value="TreeGrafter"/>
</dbReference>
<evidence type="ECO:0000256" key="5">
    <source>
        <dbReference type="ARBA" id="ARBA00012483"/>
    </source>
</evidence>
<keyword evidence="14 18" id="KW-0508">mRNA splicing</keyword>
<dbReference type="CDD" id="cd00200">
    <property type="entry name" value="WD40"/>
    <property type="match status" value="1"/>
</dbReference>
<dbReference type="SMART" id="SM00504">
    <property type="entry name" value="Ubox"/>
    <property type="match status" value="1"/>
</dbReference>
<reference evidence="20 21" key="1">
    <citation type="journal article" date="2016" name="Nat. Commun.">
        <title>Extremotolerant tardigrade genome and improved radiotolerance of human cultured cells by tardigrade-unique protein.</title>
        <authorList>
            <person name="Hashimoto T."/>
            <person name="Horikawa D.D."/>
            <person name="Saito Y."/>
            <person name="Kuwahara H."/>
            <person name="Kozuka-Hata H."/>
            <person name="Shin-I T."/>
            <person name="Minakuchi Y."/>
            <person name="Ohishi K."/>
            <person name="Motoyama A."/>
            <person name="Aizu T."/>
            <person name="Enomoto A."/>
            <person name="Kondo K."/>
            <person name="Tanaka S."/>
            <person name="Hara Y."/>
            <person name="Koshikawa S."/>
            <person name="Sagara H."/>
            <person name="Miura T."/>
            <person name="Yokobori S."/>
            <person name="Miyagawa K."/>
            <person name="Suzuki Y."/>
            <person name="Kubo T."/>
            <person name="Oyama M."/>
            <person name="Kohara Y."/>
            <person name="Fujiyama A."/>
            <person name="Arakawa K."/>
            <person name="Katayama T."/>
            <person name="Toyoda A."/>
            <person name="Kunieda T."/>
        </authorList>
    </citation>
    <scope>NUCLEOTIDE SEQUENCE [LARGE SCALE GENOMIC DNA]</scope>
    <source>
        <strain evidence="20 21">YOKOZUNA-1</strain>
    </source>
</reference>
<gene>
    <name evidence="20" type="primary">RvY_14355-1</name>
    <name evidence="20" type="synonym">RvY_14355.1</name>
    <name evidence="20" type="ORF">RvY_14355</name>
</gene>
<evidence type="ECO:0000256" key="17">
    <source>
        <dbReference type="PROSITE-ProRule" id="PRU00221"/>
    </source>
</evidence>
<dbReference type="GO" id="GO:0070534">
    <property type="term" value="P:protein K63-linked ubiquitination"/>
    <property type="evidence" value="ECO:0007669"/>
    <property type="project" value="UniProtKB-UniRule"/>
</dbReference>
<dbReference type="GO" id="GO:0005737">
    <property type="term" value="C:cytoplasm"/>
    <property type="evidence" value="ECO:0007669"/>
    <property type="project" value="TreeGrafter"/>
</dbReference>
<dbReference type="SUPFAM" id="SSF57850">
    <property type="entry name" value="RING/U-box"/>
    <property type="match status" value="1"/>
</dbReference>
<feature type="repeat" description="WD" evidence="17">
    <location>
        <begin position="259"/>
        <end position="300"/>
    </location>
</feature>
<keyword evidence="8 18" id="KW-0507">mRNA processing</keyword>
<dbReference type="Gene3D" id="3.30.40.10">
    <property type="entry name" value="Zinc/RING finger domain, C3HC4 (zinc finger)"/>
    <property type="match status" value="1"/>
</dbReference>
<dbReference type="FunFam" id="3.30.40.10:FF:000027">
    <property type="entry name" value="Pre-mRNA-processing factor 19, putative"/>
    <property type="match status" value="1"/>
</dbReference>
<evidence type="ECO:0000256" key="12">
    <source>
        <dbReference type="ARBA" id="ARBA00022763"/>
    </source>
</evidence>
<dbReference type="PROSITE" id="PS00678">
    <property type="entry name" value="WD_REPEATS_1"/>
    <property type="match status" value="1"/>
</dbReference>
<evidence type="ECO:0000256" key="1">
    <source>
        <dbReference type="ARBA" id="ARBA00000900"/>
    </source>
</evidence>
<proteinExistence type="inferred from homology"/>
<comment type="similarity">
    <text evidence="4 18">Belongs to the WD repeat PRP19 family.</text>
</comment>
<feature type="repeat" description="WD" evidence="17">
    <location>
        <begin position="396"/>
        <end position="437"/>
    </location>
</feature>
<evidence type="ECO:0000313" key="21">
    <source>
        <dbReference type="Proteomes" id="UP000186922"/>
    </source>
</evidence>
<evidence type="ECO:0000256" key="9">
    <source>
        <dbReference type="ARBA" id="ARBA00022679"/>
    </source>
</evidence>
<evidence type="ECO:0000256" key="8">
    <source>
        <dbReference type="ARBA" id="ARBA00022664"/>
    </source>
</evidence>
<dbReference type="AlphaFoldDB" id="A0A1D1VQZ9"/>
<comment type="subunit">
    <text evidence="18">Homotetramer.</text>
</comment>
<dbReference type="PANTHER" id="PTHR43995">
    <property type="entry name" value="PRE-MRNA-PROCESSING FACTOR 19"/>
    <property type="match status" value="1"/>
</dbReference>
<keyword evidence="12 18" id="KW-0227">DNA damage</keyword>
<dbReference type="Proteomes" id="UP000186922">
    <property type="component" value="Unassembled WGS sequence"/>
</dbReference>
<dbReference type="InterPro" id="IPR001680">
    <property type="entry name" value="WD40_rpt"/>
</dbReference>
<accession>A0A1D1VQZ9</accession>
<dbReference type="PANTHER" id="PTHR43995:SF1">
    <property type="entry name" value="PRE-MRNA-PROCESSING FACTOR 19"/>
    <property type="match status" value="1"/>
</dbReference>
<dbReference type="GO" id="GO:0061630">
    <property type="term" value="F:ubiquitin protein ligase activity"/>
    <property type="evidence" value="ECO:0007669"/>
    <property type="project" value="UniProtKB-UniRule"/>
</dbReference>
<dbReference type="InterPro" id="IPR036322">
    <property type="entry name" value="WD40_repeat_dom_sf"/>
</dbReference>
<comment type="caution">
    <text evidence="20">The sequence shown here is derived from an EMBL/GenBank/DDBJ whole genome shotgun (WGS) entry which is preliminary data.</text>
</comment>
<evidence type="ECO:0000256" key="11">
    <source>
        <dbReference type="ARBA" id="ARBA00022737"/>
    </source>
</evidence>
<dbReference type="EC" id="2.3.2.27" evidence="5 18"/>
<evidence type="ECO:0000256" key="13">
    <source>
        <dbReference type="ARBA" id="ARBA00022786"/>
    </source>
</evidence>
<dbReference type="Pfam" id="PF04564">
    <property type="entry name" value="U-box"/>
    <property type="match status" value="1"/>
</dbReference>